<keyword evidence="2" id="KW-1185">Reference proteome</keyword>
<proteinExistence type="predicted"/>
<dbReference type="Proteomes" id="UP000287519">
    <property type="component" value="Unassembled WGS sequence"/>
</dbReference>
<comment type="caution">
    <text evidence="1">The sequence shown here is derived from an EMBL/GenBank/DDBJ whole genome shotgun (WGS) entry which is preliminary data.</text>
</comment>
<protein>
    <submittedName>
        <fullName evidence="1">Uncharacterized protein</fullName>
    </submittedName>
</protein>
<reference evidence="1 2" key="1">
    <citation type="submission" date="2018-11" db="EMBL/GenBank/DDBJ databases">
        <title>Microbial catabolism of amino acid.</title>
        <authorList>
            <person name="Hibi M."/>
            <person name="Ogawa J."/>
        </authorList>
    </citation>
    <scope>NUCLEOTIDE SEQUENCE [LARGE SCALE GENOMIC DNA]</scope>
    <source>
        <strain evidence="1 2">C31-06</strain>
    </source>
</reference>
<dbReference type="EMBL" id="BHYM01000013">
    <property type="protein sequence ID" value="GCE37998.1"/>
    <property type="molecule type" value="Genomic_DNA"/>
</dbReference>
<accession>A0A402C355</accession>
<evidence type="ECO:0000313" key="2">
    <source>
        <dbReference type="Proteomes" id="UP000287519"/>
    </source>
</evidence>
<organism evidence="1 2">
    <name type="scientific">Rhodococcus wratislaviensis</name>
    <name type="common">Tsukamurella wratislaviensis</name>
    <dbReference type="NCBI Taxonomy" id="44752"/>
    <lineage>
        <taxon>Bacteria</taxon>
        <taxon>Bacillati</taxon>
        <taxon>Actinomycetota</taxon>
        <taxon>Actinomycetes</taxon>
        <taxon>Mycobacteriales</taxon>
        <taxon>Nocardiaceae</taxon>
        <taxon>Rhodococcus</taxon>
    </lineage>
</organism>
<evidence type="ECO:0000313" key="1">
    <source>
        <dbReference type="EMBL" id="GCE37998.1"/>
    </source>
</evidence>
<gene>
    <name evidence="1" type="ORF">Rhow_000882</name>
</gene>
<dbReference type="AlphaFoldDB" id="A0A402C355"/>
<name>A0A402C355_RHOWR</name>
<sequence>MGVAAKGGSTVSMTAKGVVRSPTVERDLYNSTELWAGATQSGIHIGR</sequence>